<keyword evidence="4 7" id="KW-0812">Transmembrane</keyword>
<dbReference type="OMA" id="MRHKYEN"/>
<evidence type="ECO:0000313" key="8">
    <source>
        <dbReference type="EnsemblMetazoa" id="XP_014251022.1"/>
    </source>
</evidence>
<evidence type="ECO:0000256" key="7">
    <source>
        <dbReference type="SAM" id="Phobius"/>
    </source>
</evidence>
<evidence type="ECO:0000313" key="9">
    <source>
        <dbReference type="Proteomes" id="UP000494040"/>
    </source>
</evidence>
<organism evidence="8 9">
    <name type="scientific">Cimex lectularius</name>
    <name type="common">Bed bug</name>
    <name type="synonym">Acanthia lectularia</name>
    <dbReference type="NCBI Taxonomy" id="79782"/>
    <lineage>
        <taxon>Eukaryota</taxon>
        <taxon>Metazoa</taxon>
        <taxon>Ecdysozoa</taxon>
        <taxon>Arthropoda</taxon>
        <taxon>Hexapoda</taxon>
        <taxon>Insecta</taxon>
        <taxon>Pterygota</taxon>
        <taxon>Neoptera</taxon>
        <taxon>Paraneoptera</taxon>
        <taxon>Hemiptera</taxon>
        <taxon>Heteroptera</taxon>
        <taxon>Panheteroptera</taxon>
        <taxon>Cimicomorpha</taxon>
        <taxon>Cimicidae</taxon>
        <taxon>Cimex</taxon>
    </lineage>
</organism>
<protein>
    <recommendedName>
        <fullName evidence="3">Small integral membrane protein 8</fullName>
    </recommendedName>
</protein>
<dbReference type="GO" id="GO:0016020">
    <property type="term" value="C:membrane"/>
    <property type="evidence" value="ECO:0007669"/>
    <property type="project" value="UniProtKB-SubCell"/>
</dbReference>
<dbReference type="Proteomes" id="UP000494040">
    <property type="component" value="Unassembled WGS sequence"/>
</dbReference>
<comment type="subcellular location">
    <subcellularLocation>
        <location evidence="1">Membrane</location>
        <topology evidence="1">Single-pass membrane protein</topology>
    </subcellularLocation>
</comment>
<dbReference type="PANTHER" id="PTHR14274:SF1">
    <property type="entry name" value="SMALL INTEGRAL MEMBRANE PROTEIN 8"/>
    <property type="match status" value="1"/>
</dbReference>
<accession>A0A8I6RWC9</accession>
<sequence length="81" mass="9016">MSEPKPGDGLKSLRTSAAFRVVNFELYTAPNKAIMGLGLVALIGCASYIAYMRKKYEGMGYYPAVDSEGKEVFIRKESKWD</sequence>
<dbReference type="KEGG" id="clec:106667536"/>
<keyword evidence="6 7" id="KW-0472">Membrane</keyword>
<keyword evidence="9" id="KW-1185">Reference proteome</keyword>
<dbReference type="Pfam" id="PF14937">
    <property type="entry name" value="DUF4500"/>
    <property type="match status" value="1"/>
</dbReference>
<gene>
    <name evidence="8" type="primary">106667536</name>
</gene>
<proteinExistence type="inferred from homology"/>
<name>A0A8I6RWC9_CIMLE</name>
<reference evidence="8" key="1">
    <citation type="submission" date="2022-01" db="UniProtKB">
        <authorList>
            <consortium name="EnsemblMetazoa"/>
        </authorList>
    </citation>
    <scope>IDENTIFICATION</scope>
</reference>
<evidence type="ECO:0000256" key="6">
    <source>
        <dbReference type="ARBA" id="ARBA00023136"/>
    </source>
</evidence>
<feature type="transmembrane region" description="Helical" evidence="7">
    <location>
        <begin position="33"/>
        <end position="51"/>
    </location>
</feature>
<comment type="similarity">
    <text evidence="2">Belongs to the SMIM8 family.</text>
</comment>
<dbReference type="EnsemblMetazoa" id="XM_014395536.2">
    <property type="protein sequence ID" value="XP_014251022.1"/>
    <property type="gene ID" value="LOC106667536"/>
</dbReference>
<dbReference type="OrthoDB" id="1880105at2759"/>
<dbReference type="InterPro" id="IPR026686">
    <property type="entry name" value="UPF0708"/>
</dbReference>
<keyword evidence="5 7" id="KW-1133">Transmembrane helix</keyword>
<evidence type="ECO:0000256" key="5">
    <source>
        <dbReference type="ARBA" id="ARBA00022989"/>
    </source>
</evidence>
<evidence type="ECO:0000256" key="4">
    <source>
        <dbReference type="ARBA" id="ARBA00022692"/>
    </source>
</evidence>
<dbReference type="AlphaFoldDB" id="A0A8I6RWC9"/>
<evidence type="ECO:0000256" key="2">
    <source>
        <dbReference type="ARBA" id="ARBA00009328"/>
    </source>
</evidence>
<evidence type="ECO:0000256" key="1">
    <source>
        <dbReference type="ARBA" id="ARBA00004167"/>
    </source>
</evidence>
<dbReference type="PANTHER" id="PTHR14274">
    <property type="entry name" value="SMALL INTEGRAL MEMBRANE PROTEIN 8"/>
    <property type="match status" value="1"/>
</dbReference>
<evidence type="ECO:0000256" key="3">
    <source>
        <dbReference type="ARBA" id="ARBA00014451"/>
    </source>
</evidence>